<proteinExistence type="predicted"/>
<reference evidence="3 4" key="1">
    <citation type="submission" date="2019-04" db="EMBL/GenBank/DDBJ databases">
        <authorList>
            <person name="Van Vliet M D."/>
        </authorList>
    </citation>
    <scope>NUCLEOTIDE SEQUENCE [LARGE SCALE GENOMIC DNA]</scope>
    <source>
        <strain evidence="3 4">F1</strain>
    </source>
</reference>
<evidence type="ECO:0000313" key="4">
    <source>
        <dbReference type="Proteomes" id="UP000366872"/>
    </source>
</evidence>
<evidence type="ECO:0000313" key="3">
    <source>
        <dbReference type="EMBL" id="VGO14792.1"/>
    </source>
</evidence>
<dbReference type="Gene3D" id="2.60.40.1080">
    <property type="match status" value="5"/>
</dbReference>
<name>A0A6C2U433_PONDE</name>
<dbReference type="InterPro" id="IPR007110">
    <property type="entry name" value="Ig-like_dom"/>
</dbReference>
<feature type="signal peptide" evidence="1">
    <location>
        <begin position="1"/>
        <end position="28"/>
    </location>
</feature>
<dbReference type="EMBL" id="CAAHFG010000002">
    <property type="protein sequence ID" value="VGO14792.1"/>
    <property type="molecule type" value="Genomic_DNA"/>
</dbReference>
<keyword evidence="1" id="KW-0732">Signal</keyword>
<evidence type="ECO:0000259" key="2">
    <source>
        <dbReference type="PROSITE" id="PS50835"/>
    </source>
</evidence>
<dbReference type="Proteomes" id="UP000366872">
    <property type="component" value="Unassembled WGS sequence"/>
</dbReference>
<feature type="domain" description="Ig-like" evidence="2">
    <location>
        <begin position="215"/>
        <end position="339"/>
    </location>
</feature>
<feature type="domain" description="Ig-like" evidence="2">
    <location>
        <begin position="389"/>
        <end position="514"/>
    </location>
</feature>
<organism evidence="3 4">
    <name type="scientific">Pontiella desulfatans</name>
    <dbReference type="NCBI Taxonomy" id="2750659"/>
    <lineage>
        <taxon>Bacteria</taxon>
        <taxon>Pseudomonadati</taxon>
        <taxon>Kiritimatiellota</taxon>
        <taxon>Kiritimatiellia</taxon>
        <taxon>Kiritimatiellales</taxon>
        <taxon>Pontiellaceae</taxon>
        <taxon>Pontiella</taxon>
    </lineage>
</organism>
<feature type="chain" id="PRO_5025377266" description="Ig-like domain-containing protein" evidence="1">
    <location>
        <begin position="29"/>
        <end position="638"/>
    </location>
</feature>
<evidence type="ECO:0000256" key="1">
    <source>
        <dbReference type="SAM" id="SignalP"/>
    </source>
</evidence>
<keyword evidence="4" id="KW-1185">Reference proteome</keyword>
<gene>
    <name evidence="3" type="ORF">PDESU_03361</name>
</gene>
<dbReference type="PROSITE" id="PS50835">
    <property type="entry name" value="IG_LIKE"/>
    <property type="match status" value="2"/>
</dbReference>
<accession>A0A6C2U433</accession>
<protein>
    <recommendedName>
        <fullName evidence="2">Ig-like domain-containing protein</fullName>
    </recommendedName>
</protein>
<sequence length="638" mass="65832">MQFSLIHRSKAIFAAMTLALVFTHGAGAVGPLPPTGGPPAPVLVDISVSGPVSMDENSSEQMLCTASYSDGTSVQVSPVWSEDSSEAAIDGSGMLSVGDVTGDQVVNVYADFGGKSKSLSITIVDTTPVLDSLEISGPTVVAEGTSEQFSCTAIYSDGSVLAITPAWSVSPGIASIDSAGLLIAGDVVSDQEVTVSASFGGKTVLLKVLIKYVPPVLSGLTIQGAVSMNEETSVQLNCVGHYSDGSTALVVAEWSENSSYATIDGSGVLSAGNVSSDQNVMVGASFGGYADTHSVVIKYVAPTLIGITVSGPSIVAENSSGQYGCVATYSDGTTQAVVPDWSENSSHASINSSGTLTAGDVSSDQSLTVSATYQGKSDSMPVTIKYEAPTLQSISISGSTSVDEGESTQYTCIASYSDGTSESVVATWFMDSEFAQISTSGMLVAGAVAKDETVIVSATYSGKADTFDVTVKYVPPPVVLAGLAISGPTELNELESISLTCQATYSDGSTETVTPVWSEDSAKASVSASGVLTAGNIESDATVNVVATFGGLQASHAVSVWWVGDQVVYPLTGLAGKAVRAELYDHATGDWYDLGPFDSPEELVIENVNPDQWYWISISESNTTSDSWDEVQANWLHM</sequence>
<dbReference type="AlphaFoldDB" id="A0A6C2U433"/>